<keyword evidence="3" id="KW-1185">Reference proteome</keyword>
<dbReference type="EMBL" id="WOTB01000002">
    <property type="protein sequence ID" value="NHN83310.1"/>
    <property type="molecule type" value="Genomic_DNA"/>
</dbReference>
<proteinExistence type="predicted"/>
<keyword evidence="1" id="KW-0472">Membrane</keyword>
<evidence type="ECO:0000313" key="3">
    <source>
        <dbReference type="Proteomes" id="UP000635278"/>
    </source>
</evidence>
<dbReference type="Proteomes" id="UP000635278">
    <property type="component" value="Unassembled WGS sequence"/>
</dbReference>
<sequence length="90" mass="9464">MATTRYRSDIAIRTLTGIAGGYLLAALLSVAIARWLPLPRIEASAAGMLAGLLAWPPLMMTAFAIHSLPRLCAGFALAGALLAVLSFWPV</sequence>
<dbReference type="RefSeq" id="WP_173581759.1">
    <property type="nucleotide sequence ID" value="NZ_WOTB01000002.1"/>
</dbReference>
<organism evidence="2 3">
    <name type="scientific">Acetobacter musti</name>
    <dbReference type="NCBI Taxonomy" id="864732"/>
    <lineage>
        <taxon>Bacteria</taxon>
        <taxon>Pseudomonadati</taxon>
        <taxon>Pseudomonadota</taxon>
        <taxon>Alphaproteobacteria</taxon>
        <taxon>Acetobacterales</taxon>
        <taxon>Acetobacteraceae</taxon>
        <taxon>Acetobacter</taxon>
    </lineage>
</organism>
<keyword evidence="1" id="KW-0812">Transmembrane</keyword>
<name>A0ABX0JJJ2_9PROT</name>
<feature type="transmembrane region" description="Helical" evidence="1">
    <location>
        <begin position="45"/>
        <end position="64"/>
    </location>
</feature>
<evidence type="ECO:0000313" key="2">
    <source>
        <dbReference type="EMBL" id="NHN83310.1"/>
    </source>
</evidence>
<feature type="transmembrane region" description="Helical" evidence="1">
    <location>
        <begin position="12"/>
        <end position="33"/>
    </location>
</feature>
<reference evidence="2 3" key="1">
    <citation type="journal article" date="2020" name="Int. J. Syst. Evol. Microbiol.">
        <title>Novel acetic acid bacteria from cider fermentations: Acetobacter conturbans sp. nov. and Acetobacter fallax sp. nov.</title>
        <authorList>
            <person name="Sombolestani A.S."/>
            <person name="Cleenwerck I."/>
            <person name="Cnockaert M."/>
            <person name="Borremans W."/>
            <person name="Wieme A.D."/>
            <person name="De Vuyst L."/>
            <person name="Vandamme P."/>
        </authorList>
    </citation>
    <scope>NUCLEOTIDE SEQUENCE [LARGE SCALE GENOMIC DNA]</scope>
    <source>
        <strain evidence="2 3">LMG 30640</strain>
    </source>
</reference>
<feature type="transmembrane region" description="Helical" evidence="1">
    <location>
        <begin position="71"/>
        <end position="88"/>
    </location>
</feature>
<protein>
    <recommendedName>
        <fullName evidence="4">DUF3649 domain-containing protein</fullName>
    </recommendedName>
</protein>
<comment type="caution">
    <text evidence="2">The sequence shown here is derived from an EMBL/GenBank/DDBJ whole genome shotgun (WGS) entry which is preliminary data.</text>
</comment>
<keyword evidence="1" id="KW-1133">Transmembrane helix</keyword>
<gene>
    <name evidence="2" type="ORF">GOB93_01475</name>
</gene>
<accession>A0ABX0JJJ2</accession>
<evidence type="ECO:0000256" key="1">
    <source>
        <dbReference type="SAM" id="Phobius"/>
    </source>
</evidence>
<evidence type="ECO:0008006" key="4">
    <source>
        <dbReference type="Google" id="ProtNLM"/>
    </source>
</evidence>